<keyword evidence="1" id="KW-0812">Transmembrane</keyword>
<keyword evidence="4" id="KW-1185">Reference proteome</keyword>
<dbReference type="AlphaFoldDB" id="A0A2A9ED77"/>
<dbReference type="InterPro" id="IPR036291">
    <property type="entry name" value="NAD(P)-bd_dom_sf"/>
</dbReference>
<accession>A0A2A9ED77</accession>
<evidence type="ECO:0000259" key="2">
    <source>
        <dbReference type="Pfam" id="PF01370"/>
    </source>
</evidence>
<dbReference type="OrthoDB" id="9795501at2"/>
<sequence>MSDGEVRSRRTVVRGTGPLVGALARVLGAEPDGSVEAGTDVVVVLAGGTFAPVPPSRVAEHQAERYTAVDAIAAEVAPHADDVRVVVVSSAVTLGARPDATPLGDDAPVAVALDGTALLLAMVEAHLREALDAVGVRSATLRTAPLVGPGVDTMITRHFEAPRLLAVRGHARSWQFVHVDDVASAVGVMLDQDVRSDHVVGAPGALALAHVLAVSGMRAVELPESTALSVAERLHRAGVLPAPAADLGYVVHDWTVEPAGLLAVGWEPAWSNEDCLGVVLDDVRGRFGVAGRRVGGRDAAAFGAVGAAVALLGTAAVRRQLRRR</sequence>
<dbReference type="InterPro" id="IPR001509">
    <property type="entry name" value="Epimerase_deHydtase"/>
</dbReference>
<gene>
    <name evidence="3" type="ORF">ATL41_0927</name>
</gene>
<organism evidence="3 4">
    <name type="scientific">Flavimobilis soli</name>
    <dbReference type="NCBI Taxonomy" id="442709"/>
    <lineage>
        <taxon>Bacteria</taxon>
        <taxon>Bacillati</taxon>
        <taxon>Actinomycetota</taxon>
        <taxon>Actinomycetes</taxon>
        <taxon>Micrococcales</taxon>
        <taxon>Jonesiaceae</taxon>
        <taxon>Flavimobilis</taxon>
    </lineage>
</organism>
<name>A0A2A9ED77_9MICO</name>
<keyword evidence="1" id="KW-0472">Membrane</keyword>
<protein>
    <submittedName>
        <fullName evidence="3">Nucleoside-diphosphate-sugar epimerase</fullName>
    </submittedName>
</protein>
<dbReference type="Proteomes" id="UP000221394">
    <property type="component" value="Unassembled WGS sequence"/>
</dbReference>
<keyword evidence="1" id="KW-1133">Transmembrane helix</keyword>
<proteinExistence type="predicted"/>
<reference evidence="3 4" key="1">
    <citation type="submission" date="2017-10" db="EMBL/GenBank/DDBJ databases">
        <title>Sequencing the genomes of 1000 actinobacteria strains.</title>
        <authorList>
            <person name="Klenk H.-P."/>
        </authorList>
    </citation>
    <scope>NUCLEOTIDE SEQUENCE [LARGE SCALE GENOMIC DNA]</scope>
    <source>
        <strain evidence="3 4">DSM 21574</strain>
    </source>
</reference>
<comment type="caution">
    <text evidence="3">The sequence shown here is derived from an EMBL/GenBank/DDBJ whole genome shotgun (WGS) entry which is preliminary data.</text>
</comment>
<dbReference type="Pfam" id="PF01370">
    <property type="entry name" value="Epimerase"/>
    <property type="match status" value="1"/>
</dbReference>
<feature type="transmembrane region" description="Helical" evidence="1">
    <location>
        <begin position="299"/>
        <end position="317"/>
    </location>
</feature>
<dbReference type="EMBL" id="PDJH01000001">
    <property type="protein sequence ID" value="PFG36212.1"/>
    <property type="molecule type" value="Genomic_DNA"/>
</dbReference>
<dbReference type="SUPFAM" id="SSF51735">
    <property type="entry name" value="NAD(P)-binding Rossmann-fold domains"/>
    <property type="match status" value="1"/>
</dbReference>
<dbReference type="RefSeq" id="WP_098457416.1">
    <property type="nucleotide sequence ID" value="NZ_PDJH01000001.1"/>
</dbReference>
<evidence type="ECO:0000313" key="4">
    <source>
        <dbReference type="Proteomes" id="UP000221394"/>
    </source>
</evidence>
<evidence type="ECO:0000313" key="3">
    <source>
        <dbReference type="EMBL" id="PFG36212.1"/>
    </source>
</evidence>
<dbReference type="Gene3D" id="3.40.50.720">
    <property type="entry name" value="NAD(P)-binding Rossmann-like Domain"/>
    <property type="match status" value="1"/>
</dbReference>
<feature type="domain" description="NAD-dependent epimerase/dehydratase" evidence="2">
    <location>
        <begin position="38"/>
        <end position="195"/>
    </location>
</feature>
<evidence type="ECO:0000256" key="1">
    <source>
        <dbReference type="SAM" id="Phobius"/>
    </source>
</evidence>